<comment type="caution">
    <text evidence="1">The sequence shown here is derived from an EMBL/GenBank/DDBJ whole genome shotgun (WGS) entry which is preliminary data.</text>
</comment>
<organism evidence="1 2">
    <name type="scientific">Hyalomma asiaticum</name>
    <name type="common">Tick</name>
    <dbReference type="NCBI Taxonomy" id="266040"/>
    <lineage>
        <taxon>Eukaryota</taxon>
        <taxon>Metazoa</taxon>
        <taxon>Ecdysozoa</taxon>
        <taxon>Arthropoda</taxon>
        <taxon>Chelicerata</taxon>
        <taxon>Arachnida</taxon>
        <taxon>Acari</taxon>
        <taxon>Parasitiformes</taxon>
        <taxon>Ixodida</taxon>
        <taxon>Ixodoidea</taxon>
        <taxon>Ixodidae</taxon>
        <taxon>Hyalomminae</taxon>
        <taxon>Hyalomma</taxon>
    </lineage>
</organism>
<reference evidence="1" key="1">
    <citation type="submission" date="2020-05" db="EMBL/GenBank/DDBJ databases">
        <title>Large-scale comparative analyses of tick genomes elucidate their genetic diversity and vector capacities.</title>
        <authorList>
            <person name="Jia N."/>
            <person name="Wang J."/>
            <person name="Shi W."/>
            <person name="Du L."/>
            <person name="Sun Y."/>
            <person name="Zhan W."/>
            <person name="Jiang J."/>
            <person name="Wang Q."/>
            <person name="Zhang B."/>
            <person name="Ji P."/>
            <person name="Sakyi L.B."/>
            <person name="Cui X."/>
            <person name="Yuan T."/>
            <person name="Jiang B."/>
            <person name="Yang W."/>
            <person name="Lam T.T.-Y."/>
            <person name="Chang Q."/>
            <person name="Ding S."/>
            <person name="Wang X."/>
            <person name="Zhu J."/>
            <person name="Ruan X."/>
            <person name="Zhao L."/>
            <person name="Wei J."/>
            <person name="Que T."/>
            <person name="Du C."/>
            <person name="Cheng J."/>
            <person name="Dai P."/>
            <person name="Han X."/>
            <person name="Huang E."/>
            <person name="Gao Y."/>
            <person name="Liu J."/>
            <person name="Shao H."/>
            <person name="Ye R."/>
            <person name="Li L."/>
            <person name="Wei W."/>
            <person name="Wang X."/>
            <person name="Wang C."/>
            <person name="Yang T."/>
            <person name="Huo Q."/>
            <person name="Li W."/>
            <person name="Guo W."/>
            <person name="Chen H."/>
            <person name="Zhou L."/>
            <person name="Ni X."/>
            <person name="Tian J."/>
            <person name="Zhou Y."/>
            <person name="Sheng Y."/>
            <person name="Liu T."/>
            <person name="Pan Y."/>
            <person name="Xia L."/>
            <person name="Li J."/>
            <person name="Zhao F."/>
            <person name="Cao W."/>
        </authorList>
    </citation>
    <scope>NUCLEOTIDE SEQUENCE</scope>
    <source>
        <strain evidence="1">Hyas-2018</strain>
    </source>
</reference>
<sequence length="376" mass="39687">MTDKFSDSQSKGSLVRESPAPPLDVESKSASGMVKPEAEKAPCETKDASEEKSTTKKIVDKQHIDDVDPSGEIVKTESRKNLCKKSTHGEEQVAKVQQPPLDEGASRGNLRQTADSSKGVTTELKASSRAQLDSTKSDHLDVDANKSASDAPLGTTVSLPSGDSDRQKGDLTTGASDTPMSRITVSKSHCDNTSGKNALSESEGGAVAERSEVPASSAKAEDLEKGAVTHDKGASEGVSKASLEDQPTVGKLRESDVQTKSMACEEVSEDNKSSKARDEGAAVQDAAKHVEEHGEDTVQAKHVASGDTATPEEKSGNVTLAKKRRGRTLSSCVADLKKGKRQKRGLQDSEDCTDSEAALKQKTDSSSSICRGSREC</sequence>
<evidence type="ECO:0000313" key="1">
    <source>
        <dbReference type="EMBL" id="KAH6937400.1"/>
    </source>
</evidence>
<protein>
    <submittedName>
        <fullName evidence="1">Uncharacterized protein</fullName>
    </submittedName>
</protein>
<accession>A0ACB7SS01</accession>
<dbReference type="EMBL" id="CM023482">
    <property type="protein sequence ID" value="KAH6937400.1"/>
    <property type="molecule type" value="Genomic_DNA"/>
</dbReference>
<dbReference type="Proteomes" id="UP000821845">
    <property type="component" value="Chromosome 2"/>
</dbReference>
<evidence type="ECO:0000313" key="2">
    <source>
        <dbReference type="Proteomes" id="UP000821845"/>
    </source>
</evidence>
<keyword evidence="2" id="KW-1185">Reference proteome</keyword>
<name>A0ACB7SS01_HYAAI</name>
<proteinExistence type="predicted"/>
<gene>
    <name evidence="1" type="ORF">HPB50_000047</name>
</gene>